<feature type="transmembrane region" description="Helical" evidence="1">
    <location>
        <begin position="83"/>
        <end position="102"/>
    </location>
</feature>
<keyword evidence="1" id="KW-0812">Transmembrane</keyword>
<dbReference type="Proteomes" id="UP000011014">
    <property type="component" value="Unassembled WGS sequence"/>
</dbReference>
<protein>
    <submittedName>
        <fullName evidence="2">Uncharacterized protein</fullName>
    </submittedName>
</protein>
<keyword evidence="1" id="KW-0472">Membrane</keyword>
<gene>
    <name evidence="2" type="ORF">GSOID_T00031087001</name>
</gene>
<reference evidence="2" key="1">
    <citation type="journal article" date="2010" name="Science">
        <title>Plasticity of animal genome architecture unmasked by rapid evolution of a pelagic tunicate.</title>
        <authorList>
            <person name="Denoeud F."/>
            <person name="Henriet S."/>
            <person name="Mungpakdee S."/>
            <person name="Aury J.M."/>
            <person name="Da Silva C."/>
            <person name="Brinkmann H."/>
            <person name="Mikhaleva J."/>
            <person name="Olsen L.C."/>
            <person name="Jubin C."/>
            <person name="Canestro C."/>
            <person name="Bouquet J.M."/>
            <person name="Danks G."/>
            <person name="Poulain J."/>
            <person name="Campsteijn C."/>
            <person name="Adamski M."/>
            <person name="Cross I."/>
            <person name="Yadetie F."/>
            <person name="Muffato M."/>
            <person name="Louis A."/>
            <person name="Butcher S."/>
            <person name="Tsagkogeorga G."/>
            <person name="Konrad A."/>
            <person name="Singh S."/>
            <person name="Jensen M.F."/>
            <person name="Cong E.H."/>
            <person name="Eikeseth-Otteraa H."/>
            <person name="Noel B."/>
            <person name="Anthouard V."/>
            <person name="Porcel B.M."/>
            <person name="Kachouri-Lafond R."/>
            <person name="Nishino A."/>
            <person name="Ugolini M."/>
            <person name="Chourrout P."/>
            <person name="Nishida H."/>
            <person name="Aasland R."/>
            <person name="Huzurbazar S."/>
            <person name="Westhof E."/>
            <person name="Delsuc F."/>
            <person name="Lehrach H."/>
            <person name="Reinhardt R."/>
            <person name="Weissenbach J."/>
            <person name="Roy S.W."/>
            <person name="Artiguenave F."/>
            <person name="Postlethwait J.H."/>
            <person name="Manak J.R."/>
            <person name="Thompson E.M."/>
            <person name="Jaillon O."/>
            <person name="Du Pasquier L."/>
            <person name="Boudinot P."/>
            <person name="Liberles D.A."/>
            <person name="Volff J.N."/>
            <person name="Philippe H."/>
            <person name="Lenhard B."/>
            <person name="Roest Crollius H."/>
            <person name="Wincker P."/>
            <person name="Chourrout D."/>
        </authorList>
    </citation>
    <scope>NUCLEOTIDE SEQUENCE [LARGE SCALE GENOMIC DNA]</scope>
</reference>
<sequence length="334" mass="39061">KLENWLNSAELAIMNPQITQSSGMTPKADDVVAFLRKFYEEEKRKVANVKIVHLQNTDLNKIEEKRQRRSTLESDQTDFSRQILIEWIFLLVQFICLSILFIQKDIIYIESVNSTFLGKYFKDVWSTIDKINKFICEKETEIAFSDSSRCYAALETFGSQRFELINGGKKIGDCCYWKCDNNKITAFLTENQVKECENLNESRFKNEKELSKIDGLAYQLCFLRKSESSTGILNNTRKSCYDQKNELIKVKSESTICQKTKTQLQIERNYLERTKNELSYEKISSENELESCKLKHDESEKMRVKQESKILNLENAQKKLTELVSDLESELKLK</sequence>
<evidence type="ECO:0000313" key="2">
    <source>
        <dbReference type="EMBL" id="CBY37616.1"/>
    </source>
</evidence>
<name>E4YQ70_OIKDI</name>
<evidence type="ECO:0000256" key="1">
    <source>
        <dbReference type="SAM" id="Phobius"/>
    </source>
</evidence>
<dbReference type="AlphaFoldDB" id="E4YQ70"/>
<feature type="non-terminal residue" evidence="2">
    <location>
        <position position="1"/>
    </location>
</feature>
<organism evidence="2">
    <name type="scientific">Oikopleura dioica</name>
    <name type="common">Tunicate</name>
    <dbReference type="NCBI Taxonomy" id="34765"/>
    <lineage>
        <taxon>Eukaryota</taxon>
        <taxon>Metazoa</taxon>
        <taxon>Chordata</taxon>
        <taxon>Tunicata</taxon>
        <taxon>Appendicularia</taxon>
        <taxon>Copelata</taxon>
        <taxon>Oikopleuridae</taxon>
        <taxon>Oikopleura</taxon>
    </lineage>
</organism>
<dbReference type="EMBL" id="FN655018">
    <property type="protein sequence ID" value="CBY37616.1"/>
    <property type="molecule type" value="Genomic_DNA"/>
</dbReference>
<accession>E4YQ70</accession>
<keyword evidence="1" id="KW-1133">Transmembrane helix</keyword>
<proteinExistence type="predicted"/>